<dbReference type="Proteomes" id="UP000231962">
    <property type="component" value="Unassembled WGS sequence"/>
</dbReference>
<sequence length="88" mass="10200">MPLFESRHCGQTFSRVTCFRNFNSARKSTIEELECCRKKGVHRNILQIRIRNIATCKTSTVADAKSISFLGDAENRMCSDLMQWNFLH</sequence>
<dbReference type="AlphaFoldDB" id="A0A2M9ZLG3"/>
<evidence type="ECO:0000313" key="1">
    <source>
        <dbReference type="EMBL" id="PJZ70247.1"/>
    </source>
</evidence>
<evidence type="ECO:0000313" key="2">
    <source>
        <dbReference type="EMBL" id="PJZ72869.1"/>
    </source>
</evidence>
<evidence type="ECO:0000313" key="4">
    <source>
        <dbReference type="Proteomes" id="UP000231990"/>
    </source>
</evidence>
<evidence type="ECO:0000313" key="3">
    <source>
        <dbReference type="Proteomes" id="UP000231962"/>
    </source>
</evidence>
<dbReference type="Proteomes" id="UP000231990">
    <property type="component" value="Unassembled WGS sequence"/>
</dbReference>
<reference evidence="3 4" key="1">
    <citation type="submission" date="2017-07" db="EMBL/GenBank/DDBJ databases">
        <title>Leptospira spp. isolated from tropical soils.</title>
        <authorList>
            <person name="Thibeaux R."/>
            <person name="Iraola G."/>
            <person name="Ferres I."/>
            <person name="Bierque E."/>
            <person name="Girault D."/>
            <person name="Soupe-Gilbert M.-E."/>
            <person name="Picardeau M."/>
            <person name="Goarant C."/>
        </authorList>
    </citation>
    <scope>NUCLEOTIDE SEQUENCE [LARGE SCALE GENOMIC DNA]</scope>
    <source>
        <strain evidence="2 4">FH1-B-B1</strain>
        <strain evidence="1 3">FH1-B-C1</strain>
    </source>
</reference>
<organism evidence="2 4">
    <name type="scientific">Leptospira perolatii</name>
    <dbReference type="NCBI Taxonomy" id="2023191"/>
    <lineage>
        <taxon>Bacteria</taxon>
        <taxon>Pseudomonadati</taxon>
        <taxon>Spirochaetota</taxon>
        <taxon>Spirochaetia</taxon>
        <taxon>Leptospirales</taxon>
        <taxon>Leptospiraceae</taxon>
        <taxon>Leptospira</taxon>
    </lineage>
</organism>
<name>A0A2M9ZLG3_9LEPT</name>
<accession>A0A2M9ZLG3</accession>
<proteinExistence type="predicted"/>
<gene>
    <name evidence="1" type="ORF">CH360_06485</name>
    <name evidence="2" type="ORF">CH373_12485</name>
</gene>
<comment type="caution">
    <text evidence="2">The sequence shown here is derived from an EMBL/GenBank/DDBJ whole genome shotgun (WGS) entry which is preliminary data.</text>
</comment>
<dbReference type="EMBL" id="NPDY01000004">
    <property type="protein sequence ID" value="PJZ70247.1"/>
    <property type="molecule type" value="Genomic_DNA"/>
</dbReference>
<keyword evidence="3" id="KW-1185">Reference proteome</keyword>
<protein>
    <submittedName>
        <fullName evidence="2">Uncharacterized protein</fullName>
    </submittedName>
</protein>
<dbReference type="EMBL" id="NPDZ01000007">
    <property type="protein sequence ID" value="PJZ72869.1"/>
    <property type="molecule type" value="Genomic_DNA"/>
</dbReference>